<gene>
    <name evidence="2" type="ORF">N7509_006460</name>
</gene>
<sequence>MAKPTTPSTKRGLPPKRTPKVVIASNRVDKRRSRAEKQSSEPDSEPDSERDELALIHRSRSSRATASGSPMPKRGTSDTFSRAGLDDDDNPDTSLFKSALELSLLQIVPVRNVNWRHGPKSCGAPSQLRAAYVQRIGHELPARDCCKKCVNQDGPFGSCVVAVVNKRPVFDGACANCAYGAGQSRCSFRAEADGFPRFLIDVLREENPGHPAVKAFAAERAISAAHDTSLAEAAPLAPAAPVASASPSTPGYGFARTPVVSPARAQAPTVFSRPSASGSALVESFYSSALTDPCFSVSLDQADWPRFRAIHERLDLDLERLVHDRGRLRALLVEHGQLQPTEVAKPGNIFGL</sequence>
<dbReference type="Proteomes" id="UP001147747">
    <property type="component" value="Unassembled WGS sequence"/>
</dbReference>
<organism evidence="2 3">
    <name type="scientific">Penicillium cosmopolitanum</name>
    <dbReference type="NCBI Taxonomy" id="1131564"/>
    <lineage>
        <taxon>Eukaryota</taxon>
        <taxon>Fungi</taxon>
        <taxon>Dikarya</taxon>
        <taxon>Ascomycota</taxon>
        <taxon>Pezizomycotina</taxon>
        <taxon>Eurotiomycetes</taxon>
        <taxon>Eurotiomycetidae</taxon>
        <taxon>Eurotiales</taxon>
        <taxon>Aspergillaceae</taxon>
        <taxon>Penicillium</taxon>
    </lineage>
</organism>
<evidence type="ECO:0000256" key="1">
    <source>
        <dbReference type="SAM" id="MobiDB-lite"/>
    </source>
</evidence>
<dbReference type="GeneID" id="81370077"/>
<dbReference type="RefSeq" id="XP_056490399.1">
    <property type="nucleotide sequence ID" value="XM_056631097.1"/>
</dbReference>
<accession>A0A9W9W4D3</accession>
<evidence type="ECO:0000313" key="3">
    <source>
        <dbReference type="Proteomes" id="UP001147747"/>
    </source>
</evidence>
<dbReference type="OrthoDB" id="4369932at2759"/>
<dbReference type="InterPro" id="IPR022190">
    <property type="entry name" value="DUF3716"/>
</dbReference>
<reference evidence="2" key="1">
    <citation type="submission" date="2022-12" db="EMBL/GenBank/DDBJ databases">
        <authorList>
            <person name="Petersen C."/>
        </authorList>
    </citation>
    <scope>NUCLEOTIDE SEQUENCE</scope>
    <source>
        <strain evidence="2">IBT 29677</strain>
    </source>
</reference>
<protein>
    <submittedName>
        <fullName evidence="2">Uncharacterized protein</fullName>
    </submittedName>
</protein>
<dbReference type="AlphaFoldDB" id="A0A9W9W4D3"/>
<name>A0A9W9W4D3_9EURO</name>
<keyword evidence="3" id="KW-1185">Reference proteome</keyword>
<evidence type="ECO:0000313" key="2">
    <source>
        <dbReference type="EMBL" id="KAJ5398347.1"/>
    </source>
</evidence>
<dbReference type="EMBL" id="JAPZBU010000006">
    <property type="protein sequence ID" value="KAJ5398347.1"/>
    <property type="molecule type" value="Genomic_DNA"/>
</dbReference>
<proteinExistence type="predicted"/>
<dbReference type="Pfam" id="PF12511">
    <property type="entry name" value="DUF3716"/>
    <property type="match status" value="1"/>
</dbReference>
<comment type="caution">
    <text evidence="2">The sequence shown here is derived from an EMBL/GenBank/DDBJ whole genome shotgun (WGS) entry which is preliminary data.</text>
</comment>
<feature type="region of interest" description="Disordered" evidence="1">
    <location>
        <begin position="1"/>
        <end position="89"/>
    </location>
</feature>
<reference evidence="2" key="2">
    <citation type="journal article" date="2023" name="IMA Fungus">
        <title>Comparative genomic study of the Penicillium genus elucidates a diverse pangenome and 15 lateral gene transfer events.</title>
        <authorList>
            <person name="Petersen C."/>
            <person name="Sorensen T."/>
            <person name="Nielsen M.R."/>
            <person name="Sondergaard T.E."/>
            <person name="Sorensen J.L."/>
            <person name="Fitzpatrick D.A."/>
            <person name="Frisvad J.C."/>
            <person name="Nielsen K.L."/>
        </authorList>
    </citation>
    <scope>NUCLEOTIDE SEQUENCE</scope>
    <source>
        <strain evidence="2">IBT 29677</strain>
    </source>
</reference>